<dbReference type="RefSeq" id="XP_003292841.1">
    <property type="nucleotide sequence ID" value="XM_003292793.1"/>
</dbReference>
<dbReference type="Proteomes" id="UP000001064">
    <property type="component" value="Unassembled WGS sequence"/>
</dbReference>
<dbReference type="InterPro" id="IPR012337">
    <property type="entry name" value="RNaseH-like_sf"/>
</dbReference>
<dbReference type="GO" id="GO:0006139">
    <property type="term" value="P:nucleobase-containing compound metabolic process"/>
    <property type="evidence" value="ECO:0007669"/>
    <property type="project" value="InterPro"/>
</dbReference>
<feature type="domain" description="3'-5' exonuclease" evidence="2">
    <location>
        <begin position="122"/>
        <end position="272"/>
    </location>
</feature>
<keyword evidence="4" id="KW-1185">Reference proteome</keyword>
<dbReference type="GeneID" id="10509025"/>
<feature type="region of interest" description="Disordered" evidence="1">
    <location>
        <begin position="1"/>
        <end position="33"/>
    </location>
</feature>
<gene>
    <name evidence="3" type="ORF">DICPUDRAFT_83440</name>
</gene>
<dbReference type="AlphaFoldDB" id="F0ZZJ6"/>
<dbReference type="GO" id="GO:0008408">
    <property type="term" value="F:3'-5' exonuclease activity"/>
    <property type="evidence" value="ECO:0000318"/>
    <property type="project" value="GO_Central"/>
</dbReference>
<dbReference type="FunFam" id="3.30.420.10:FF:000378">
    <property type="match status" value="1"/>
</dbReference>
<evidence type="ECO:0000259" key="2">
    <source>
        <dbReference type="Pfam" id="PF01612"/>
    </source>
</evidence>
<dbReference type="InParanoid" id="F0ZZJ6"/>
<feature type="region of interest" description="Disordered" evidence="1">
    <location>
        <begin position="354"/>
        <end position="377"/>
    </location>
</feature>
<feature type="compositionally biased region" description="Basic and acidic residues" evidence="1">
    <location>
        <begin position="354"/>
        <end position="365"/>
    </location>
</feature>
<name>F0ZZJ6_DICPU</name>
<dbReference type="FunCoup" id="F0ZZJ6">
    <property type="interactions" value="743"/>
</dbReference>
<dbReference type="OrthoDB" id="1920326at2759"/>
<dbReference type="Pfam" id="PF01612">
    <property type="entry name" value="DNA_pol_A_exo1"/>
    <property type="match status" value="1"/>
</dbReference>
<accession>F0ZZJ6</accession>
<dbReference type="KEGG" id="dpp:DICPUDRAFT_83440"/>
<evidence type="ECO:0000256" key="1">
    <source>
        <dbReference type="SAM" id="MobiDB-lite"/>
    </source>
</evidence>
<proteinExistence type="predicted"/>
<organism evidence="3 4">
    <name type="scientific">Dictyostelium purpureum</name>
    <name type="common">Slime mold</name>
    <dbReference type="NCBI Taxonomy" id="5786"/>
    <lineage>
        <taxon>Eukaryota</taxon>
        <taxon>Amoebozoa</taxon>
        <taxon>Evosea</taxon>
        <taxon>Eumycetozoa</taxon>
        <taxon>Dictyostelia</taxon>
        <taxon>Dictyosteliales</taxon>
        <taxon>Dictyosteliaceae</taxon>
        <taxon>Dictyostelium</taxon>
    </lineage>
</organism>
<dbReference type="InterPro" id="IPR036397">
    <property type="entry name" value="RNaseH_sf"/>
</dbReference>
<sequence length="377" mass="44405">MMKKTLWDDKLEPKQNNQVNGINEPRENNENTEPIEIEKEIVNEELKYNDKEIMNKINFKKYTWLEDIKEFSNIIWPNNVDETPVILVIFTEEECNKILELLPTIYHHEFKVPGKPSLKRFVVGFDTEGHIPYSIQISTKTVSAVIYIKAIGKLTEPLKQLLNEKLTIKAGVGIKNDFESIEQINKELKCNSALDVACLSFRNGLTKNYLTLDILAIDLLRSEKYKFNRVYQTHPKTKDEWIKFTLERLHQHKYAAIDAWLGLKLAETLYLNLKNESSFYDWSKNNLTGNFKYKDKNNQNNKSDFIIKFDENNNYNYFPNNNNNNKTSTNNVNNNNNNNIFKKEISEEKKLNYEKANNHEHEKKLKQIKQGSRRPFV</sequence>
<evidence type="ECO:0000313" key="3">
    <source>
        <dbReference type="EMBL" id="EGC30635.1"/>
    </source>
</evidence>
<dbReference type="VEuPathDB" id="AmoebaDB:DICPUDRAFT_83440"/>
<dbReference type="SUPFAM" id="SSF53098">
    <property type="entry name" value="Ribonuclease H-like"/>
    <property type="match status" value="1"/>
</dbReference>
<dbReference type="eggNOG" id="ENOG502SF64">
    <property type="taxonomic scope" value="Eukaryota"/>
</dbReference>
<feature type="compositionally biased region" description="Basic and acidic residues" evidence="1">
    <location>
        <begin position="1"/>
        <end position="13"/>
    </location>
</feature>
<dbReference type="GO" id="GO:0005737">
    <property type="term" value="C:cytoplasm"/>
    <property type="evidence" value="ECO:0000318"/>
    <property type="project" value="GO_Central"/>
</dbReference>
<dbReference type="GO" id="GO:0003676">
    <property type="term" value="F:nucleic acid binding"/>
    <property type="evidence" value="ECO:0007669"/>
    <property type="project" value="InterPro"/>
</dbReference>
<dbReference type="EMBL" id="GL871313">
    <property type="protein sequence ID" value="EGC30635.1"/>
    <property type="molecule type" value="Genomic_DNA"/>
</dbReference>
<reference evidence="4" key="1">
    <citation type="journal article" date="2011" name="Genome Biol.">
        <title>Comparative genomics of the social amoebae Dictyostelium discoideum and Dictyostelium purpureum.</title>
        <authorList>
            <consortium name="US DOE Joint Genome Institute (JGI-PGF)"/>
            <person name="Sucgang R."/>
            <person name="Kuo A."/>
            <person name="Tian X."/>
            <person name="Salerno W."/>
            <person name="Parikh A."/>
            <person name="Feasley C.L."/>
            <person name="Dalin E."/>
            <person name="Tu H."/>
            <person name="Huang E."/>
            <person name="Barry K."/>
            <person name="Lindquist E."/>
            <person name="Shapiro H."/>
            <person name="Bruce D."/>
            <person name="Schmutz J."/>
            <person name="Salamov A."/>
            <person name="Fey P."/>
            <person name="Gaudet P."/>
            <person name="Anjard C."/>
            <person name="Babu M.M."/>
            <person name="Basu S."/>
            <person name="Bushmanova Y."/>
            <person name="van der Wel H."/>
            <person name="Katoh-Kurasawa M."/>
            <person name="Dinh C."/>
            <person name="Coutinho P.M."/>
            <person name="Saito T."/>
            <person name="Elias M."/>
            <person name="Schaap P."/>
            <person name="Kay R.R."/>
            <person name="Henrissat B."/>
            <person name="Eichinger L."/>
            <person name="Rivero F."/>
            <person name="Putnam N.H."/>
            <person name="West C.M."/>
            <person name="Loomis W.F."/>
            <person name="Chisholm R.L."/>
            <person name="Shaulsky G."/>
            <person name="Strassmann J.E."/>
            <person name="Queller D.C."/>
            <person name="Kuspa A."/>
            <person name="Grigoriev I.V."/>
        </authorList>
    </citation>
    <scope>NUCLEOTIDE SEQUENCE [LARGE SCALE GENOMIC DNA]</scope>
    <source>
        <strain evidence="4">QSDP1</strain>
    </source>
</reference>
<dbReference type="OMA" id="YEKANNH"/>
<protein>
    <recommendedName>
        <fullName evidence="2">3'-5' exonuclease domain-containing protein</fullName>
    </recommendedName>
</protein>
<evidence type="ECO:0000313" key="4">
    <source>
        <dbReference type="Proteomes" id="UP000001064"/>
    </source>
</evidence>
<dbReference type="Gene3D" id="3.30.420.10">
    <property type="entry name" value="Ribonuclease H-like superfamily/Ribonuclease H"/>
    <property type="match status" value="1"/>
</dbReference>
<dbReference type="InterPro" id="IPR002562">
    <property type="entry name" value="3'-5'_exonuclease_dom"/>
</dbReference>
<dbReference type="GO" id="GO:0005634">
    <property type="term" value="C:nucleus"/>
    <property type="evidence" value="ECO:0000318"/>
    <property type="project" value="GO_Central"/>
</dbReference>